<organism evidence="4">
    <name type="scientific">Tuwongella immobilis</name>
    <dbReference type="NCBI Taxonomy" id="692036"/>
    <lineage>
        <taxon>Bacteria</taxon>
        <taxon>Pseudomonadati</taxon>
        <taxon>Planctomycetota</taxon>
        <taxon>Planctomycetia</taxon>
        <taxon>Gemmatales</taxon>
        <taxon>Gemmataceae</taxon>
        <taxon>Tuwongella</taxon>
    </lineage>
</organism>
<evidence type="ECO:0000259" key="2">
    <source>
        <dbReference type="Pfam" id="PF07583"/>
    </source>
</evidence>
<dbReference type="PANTHER" id="PTHR35889">
    <property type="entry name" value="CYCLOINULO-OLIGOSACCHARIDE FRUCTANOTRANSFERASE-RELATED"/>
    <property type="match status" value="1"/>
</dbReference>
<evidence type="ECO:0000313" key="5">
    <source>
        <dbReference type="Proteomes" id="UP000464378"/>
    </source>
</evidence>
<dbReference type="RefSeq" id="WP_162659154.1">
    <property type="nucleotide sequence ID" value="NZ_LR593887.1"/>
</dbReference>
<dbReference type="Pfam" id="PF07587">
    <property type="entry name" value="PSD1"/>
    <property type="match status" value="1"/>
</dbReference>
<feature type="domain" description="DUF1549" evidence="2">
    <location>
        <begin position="341"/>
        <end position="522"/>
    </location>
</feature>
<evidence type="ECO:0000256" key="1">
    <source>
        <dbReference type="SAM" id="SignalP"/>
    </source>
</evidence>
<dbReference type="Proteomes" id="UP000464378">
    <property type="component" value="Chromosome"/>
</dbReference>
<dbReference type="Gene3D" id="2.60.40.1080">
    <property type="match status" value="2"/>
</dbReference>
<evidence type="ECO:0000259" key="3">
    <source>
        <dbReference type="Pfam" id="PF07587"/>
    </source>
</evidence>
<name>A0A6C2YSU5_9BACT</name>
<keyword evidence="5" id="KW-1185">Reference proteome</keyword>
<proteinExistence type="predicted"/>
<sequence>MRSLFWFGSVVASLLAGSIGTAADPPRPDSTPVPVLVADPAQVMLDGPQARLRLLVNAQSPNAALEDATLTLQFRSENPTIAQVDASGVILAVSDGETAVIAEREYSASQSRVRATVRVPVTVRHSKQERQFHFGNDILPIFGRHGCAGAGCHGKAEGQNGFKLSVFGFDPAADYAALLKESRGRRLLPSAPERSLLLTKASGQVPHGGGARIPADSESYRTLRDWIAAGTPFGSADAPTLRTLTLEPGERVMRFHARQALRVMATDSTGRKIDVTHQARFQSNNDAVAVVSADGTIQTQAVPGDAVMMAAFLNEVAWIRVIVPRPGAVPESAFRPAVNFIDPLVDARLRRLNLAPSGPVDDATFLRRLSLDLIGLPPTPDEVRQFLADPSPQKRNRKIESLLNRPEFADLWAMRLADLLRVDRAALGHARAYAYHRWIRDSVRQNLPLDALARAILTAEGPLGEPGPTHFYKVVTKPGERASSLMQVLLGMRVGCAECHHHPFDRWGQDDYHGLAAFFAPVTTANLGDVEAVLVQGAATAKHPRTGAAIDPTALGGTPNPVPAMTDPRPILADWVTSPTNPYFARNWANRVWAHLLGRGLVEPVDDHRATNPPTNPELLAALERYLIDSKFDLRAMVRVIVQSRTYQTGTEPTDSNARDEQNYSRALLKRLEAEVLADTLSRVLEVEERYPGMPAGTRAVQVWDSKVASDFLKLFGRPTRTGVCTCERVTEPTVAQVLHLLNSPRLQERLSHPQGSVSRLVRQHSEDAALADALMLQFLARLPTETERAAIVGHLRRASTTTGTTSGKSSRQQAAEDIAWGLVNTLEFVLNH</sequence>
<dbReference type="InParanoid" id="A0A6C2YSU5"/>
<keyword evidence="1" id="KW-0732">Signal</keyword>
<gene>
    <name evidence="4" type="ORF">GMBLW1_51780</name>
</gene>
<evidence type="ECO:0008006" key="6">
    <source>
        <dbReference type="Google" id="ProtNLM"/>
    </source>
</evidence>
<dbReference type="EMBL" id="LR593887">
    <property type="protein sequence ID" value="VTS05397.1"/>
    <property type="molecule type" value="Genomic_DNA"/>
</dbReference>
<dbReference type="AlphaFoldDB" id="A0A6C2YSU5"/>
<accession>A0A6C2YSU5</accession>
<feature type="domain" description="DUF1553" evidence="3">
    <location>
        <begin position="569"/>
        <end position="793"/>
    </location>
</feature>
<reference evidence="4" key="1">
    <citation type="submission" date="2019-04" db="EMBL/GenBank/DDBJ databases">
        <authorList>
            <consortium name="Science for Life Laboratories"/>
        </authorList>
    </citation>
    <scope>NUCLEOTIDE SEQUENCE</scope>
    <source>
        <strain evidence="4">MBLW1</strain>
    </source>
</reference>
<dbReference type="SUPFAM" id="SSF49373">
    <property type="entry name" value="Invasin/intimin cell-adhesion fragments"/>
    <property type="match status" value="1"/>
</dbReference>
<dbReference type="PANTHER" id="PTHR35889:SF3">
    <property type="entry name" value="F-BOX DOMAIN-CONTAINING PROTEIN"/>
    <property type="match status" value="1"/>
</dbReference>
<dbReference type="EMBL" id="LR586016">
    <property type="protein sequence ID" value="VIP04015.1"/>
    <property type="molecule type" value="Genomic_DNA"/>
</dbReference>
<feature type="signal peptide" evidence="1">
    <location>
        <begin position="1"/>
        <end position="23"/>
    </location>
</feature>
<dbReference type="KEGG" id="tim:GMBLW1_51780"/>
<protein>
    <recommendedName>
        <fullName evidence="6">BIG2 domain-containing protein</fullName>
    </recommendedName>
</protein>
<dbReference type="Pfam" id="PF07583">
    <property type="entry name" value="PSCyt2"/>
    <property type="match status" value="1"/>
</dbReference>
<dbReference type="InterPro" id="IPR011444">
    <property type="entry name" value="DUF1549"/>
</dbReference>
<evidence type="ECO:0000313" key="4">
    <source>
        <dbReference type="EMBL" id="VIP04015.1"/>
    </source>
</evidence>
<feature type="chain" id="PRO_5036172833" description="BIG2 domain-containing protein" evidence="1">
    <location>
        <begin position="24"/>
        <end position="833"/>
    </location>
</feature>
<dbReference type="InterPro" id="IPR022655">
    <property type="entry name" value="DUF1553"/>
</dbReference>
<dbReference type="InterPro" id="IPR008964">
    <property type="entry name" value="Invasin/intimin_cell_adhesion"/>
</dbReference>